<dbReference type="Pfam" id="PF00593">
    <property type="entry name" value="TonB_dep_Rec_b-barrel"/>
    <property type="match status" value="1"/>
</dbReference>
<evidence type="ECO:0000256" key="7">
    <source>
        <dbReference type="ARBA" id="ARBA00023077"/>
    </source>
</evidence>
<feature type="signal peptide" evidence="13">
    <location>
        <begin position="1"/>
        <end position="24"/>
    </location>
</feature>
<keyword evidence="5 13" id="KW-0732">Signal</keyword>
<keyword evidence="4 10" id="KW-0812">Transmembrane</keyword>
<evidence type="ECO:0000313" key="16">
    <source>
        <dbReference type="EMBL" id="SEQ40040.1"/>
    </source>
</evidence>
<accession>A0A1H9FPW5</accession>
<proteinExistence type="inferred from homology"/>
<dbReference type="Proteomes" id="UP000199233">
    <property type="component" value="Unassembled WGS sequence"/>
</dbReference>
<evidence type="ECO:0000256" key="8">
    <source>
        <dbReference type="ARBA" id="ARBA00023136"/>
    </source>
</evidence>
<feature type="compositionally biased region" description="Low complexity" evidence="12">
    <location>
        <begin position="392"/>
        <end position="410"/>
    </location>
</feature>
<evidence type="ECO:0000256" key="10">
    <source>
        <dbReference type="PROSITE-ProRule" id="PRU01360"/>
    </source>
</evidence>
<evidence type="ECO:0000256" key="9">
    <source>
        <dbReference type="ARBA" id="ARBA00023237"/>
    </source>
</evidence>
<dbReference type="PANTHER" id="PTHR30069">
    <property type="entry name" value="TONB-DEPENDENT OUTER MEMBRANE RECEPTOR"/>
    <property type="match status" value="1"/>
</dbReference>
<evidence type="ECO:0000256" key="5">
    <source>
        <dbReference type="ARBA" id="ARBA00022729"/>
    </source>
</evidence>
<dbReference type="PANTHER" id="PTHR30069:SF53">
    <property type="entry name" value="COLICIN I RECEPTOR-RELATED"/>
    <property type="match status" value="1"/>
</dbReference>
<evidence type="ECO:0000256" key="2">
    <source>
        <dbReference type="ARBA" id="ARBA00022448"/>
    </source>
</evidence>
<feature type="region of interest" description="Disordered" evidence="12">
    <location>
        <begin position="391"/>
        <end position="415"/>
    </location>
</feature>
<sequence length="792" mass="86827">MSYRHIAWRAAGLFSSALLLPALARAEADAVQPLAVAEVDEQTVVVEALRQRPAPARTPAIVQTVSAEQLQQTVNLSNTEDALKYLPSLLVRKRYIGDTNAPVATRTTGINASARSLIYADGLLLSTLVNNNNGNGSPQWFLVPPGAIDHVDVLYGPYAAAYPGNSYGAVVEIATRTPETFESSLRLNSSFQPFRQYGSDSDYKAYELGADLADRRGAWFWRLDFNHLDSNSQPVTYLTIGKSTTTAASGDPVISGAYADRNRTGGNILVLGAGNLTHTTQDSAVARLGYDFSSTLQLVYTLAYWQNTATTRPQTYLQDASGASYIGNSGGSSGKVTINGNSYSANTIAALYSDGTVDQRRLAQGLSLTDRSETLDWQLAVSDFDYVKDLSRTSTPSNSSGSNYQSSSGRITDAGDTGWRTADARISYHPQGLASVHTLSAGLHADQYHLASPLYDSPDWFSAGKGALFSDSRGKTRTLAAWAQEQWRIAPAWTATVGARYEKWKAFDGFNNNRSGTSSFTYFPVQQPELDKRGVSPKATLAWQSLPALELKASLGRALRFPTVGELYQNIATGSTYTQANPYLKPEDVWAGEFSAIYRHHDALLRVTLFQETVKDLLISQNAQLSSTVTTSFVQNLDKTRQRGVEVEVGKDRLFLDGLSFTGSATYVDAEILENDSYVPTTAGAHSVGRRTPYVAKWRASGVLSYRPDEDWTLSLAGRYATRLYATVDGSDIVTHTYQGFEGYTVFDTRVRYQLDKHWSAALGVDNLNNEKYFLFHPFPQRSAFAELHYDF</sequence>
<dbReference type="InterPro" id="IPR037066">
    <property type="entry name" value="Plug_dom_sf"/>
</dbReference>
<dbReference type="SUPFAM" id="SSF56935">
    <property type="entry name" value="Porins"/>
    <property type="match status" value="1"/>
</dbReference>
<dbReference type="CDD" id="cd01347">
    <property type="entry name" value="ligand_gated_channel"/>
    <property type="match status" value="1"/>
</dbReference>
<dbReference type="RefSeq" id="WP_093284737.1">
    <property type="nucleotide sequence ID" value="NZ_FOFS01000006.1"/>
</dbReference>
<reference evidence="16 17" key="1">
    <citation type="submission" date="2016-10" db="EMBL/GenBank/DDBJ databases">
        <authorList>
            <person name="de Groot N.N."/>
        </authorList>
    </citation>
    <scope>NUCLEOTIDE SEQUENCE [LARGE SCALE GENOMIC DNA]</scope>
    <source>
        <strain evidence="16 17">DSM 25927</strain>
    </source>
</reference>
<protein>
    <submittedName>
        <fullName evidence="16">Iron complex outermembrane recepter protein</fullName>
    </submittedName>
</protein>
<dbReference type="AlphaFoldDB" id="A0A1H9FPW5"/>
<keyword evidence="3 10" id="KW-1134">Transmembrane beta strand</keyword>
<dbReference type="GO" id="GO:0044718">
    <property type="term" value="P:siderophore transmembrane transport"/>
    <property type="evidence" value="ECO:0007669"/>
    <property type="project" value="TreeGrafter"/>
</dbReference>
<dbReference type="InterPro" id="IPR039426">
    <property type="entry name" value="TonB-dep_rcpt-like"/>
</dbReference>
<name>A0A1H9FPW5_9GAMM</name>
<dbReference type="Pfam" id="PF07715">
    <property type="entry name" value="Plug"/>
    <property type="match status" value="1"/>
</dbReference>
<keyword evidence="9 10" id="KW-0998">Cell outer membrane</keyword>
<comment type="subcellular location">
    <subcellularLocation>
        <location evidence="1 10">Cell outer membrane</location>
        <topology evidence="1 10">Multi-pass membrane protein</topology>
    </subcellularLocation>
</comment>
<evidence type="ECO:0000256" key="4">
    <source>
        <dbReference type="ARBA" id="ARBA00022692"/>
    </source>
</evidence>
<evidence type="ECO:0000256" key="12">
    <source>
        <dbReference type="SAM" id="MobiDB-lite"/>
    </source>
</evidence>
<feature type="domain" description="TonB-dependent receptor-like beta-barrel" evidence="14">
    <location>
        <begin position="305"/>
        <end position="768"/>
    </location>
</feature>
<evidence type="ECO:0000313" key="17">
    <source>
        <dbReference type="Proteomes" id="UP000199233"/>
    </source>
</evidence>
<dbReference type="Gene3D" id="2.40.170.20">
    <property type="entry name" value="TonB-dependent receptor, beta-barrel domain"/>
    <property type="match status" value="1"/>
</dbReference>
<dbReference type="InterPro" id="IPR000531">
    <property type="entry name" value="Beta-barrel_TonB"/>
</dbReference>
<dbReference type="EMBL" id="FOFS01000006">
    <property type="protein sequence ID" value="SEQ40040.1"/>
    <property type="molecule type" value="Genomic_DNA"/>
</dbReference>
<feature type="domain" description="TonB-dependent receptor plug" evidence="15">
    <location>
        <begin position="57"/>
        <end position="170"/>
    </location>
</feature>
<dbReference type="PROSITE" id="PS52016">
    <property type="entry name" value="TONB_DEPENDENT_REC_3"/>
    <property type="match status" value="1"/>
</dbReference>
<organism evidence="16 17">
    <name type="scientific">Solimonas aquatica</name>
    <dbReference type="NCBI Taxonomy" id="489703"/>
    <lineage>
        <taxon>Bacteria</taxon>
        <taxon>Pseudomonadati</taxon>
        <taxon>Pseudomonadota</taxon>
        <taxon>Gammaproteobacteria</taxon>
        <taxon>Nevskiales</taxon>
        <taxon>Nevskiaceae</taxon>
        <taxon>Solimonas</taxon>
    </lineage>
</organism>
<evidence type="ECO:0000259" key="15">
    <source>
        <dbReference type="Pfam" id="PF07715"/>
    </source>
</evidence>
<keyword evidence="2 10" id="KW-0813">Transport</keyword>
<dbReference type="InterPro" id="IPR012910">
    <property type="entry name" value="Plug_dom"/>
</dbReference>
<evidence type="ECO:0000256" key="1">
    <source>
        <dbReference type="ARBA" id="ARBA00004571"/>
    </source>
</evidence>
<evidence type="ECO:0000256" key="6">
    <source>
        <dbReference type="ARBA" id="ARBA00023065"/>
    </source>
</evidence>
<evidence type="ECO:0000256" key="3">
    <source>
        <dbReference type="ARBA" id="ARBA00022452"/>
    </source>
</evidence>
<dbReference type="GO" id="GO:0015344">
    <property type="term" value="F:siderophore uptake transmembrane transporter activity"/>
    <property type="evidence" value="ECO:0007669"/>
    <property type="project" value="TreeGrafter"/>
</dbReference>
<evidence type="ECO:0000256" key="11">
    <source>
        <dbReference type="RuleBase" id="RU003357"/>
    </source>
</evidence>
<keyword evidence="7 11" id="KW-0798">TonB box</keyword>
<dbReference type="GO" id="GO:0009279">
    <property type="term" value="C:cell outer membrane"/>
    <property type="evidence" value="ECO:0007669"/>
    <property type="project" value="UniProtKB-SubCell"/>
</dbReference>
<dbReference type="Gene3D" id="2.170.130.10">
    <property type="entry name" value="TonB-dependent receptor, plug domain"/>
    <property type="match status" value="1"/>
</dbReference>
<evidence type="ECO:0000259" key="14">
    <source>
        <dbReference type="Pfam" id="PF00593"/>
    </source>
</evidence>
<dbReference type="STRING" id="489703.SAMN04488038_10659"/>
<keyword evidence="6" id="KW-0406">Ion transport</keyword>
<comment type="similarity">
    <text evidence="10 11">Belongs to the TonB-dependent receptor family.</text>
</comment>
<gene>
    <name evidence="16" type="ORF">SAMN04488038_10659</name>
</gene>
<keyword evidence="8 10" id="KW-0472">Membrane</keyword>
<evidence type="ECO:0000256" key="13">
    <source>
        <dbReference type="SAM" id="SignalP"/>
    </source>
</evidence>
<feature type="chain" id="PRO_5011594180" evidence="13">
    <location>
        <begin position="25"/>
        <end position="792"/>
    </location>
</feature>
<keyword evidence="17" id="KW-1185">Reference proteome</keyword>
<dbReference type="InterPro" id="IPR036942">
    <property type="entry name" value="Beta-barrel_TonB_sf"/>
</dbReference>